<dbReference type="PANTHER" id="PTHR46558:SF15">
    <property type="entry name" value="HELIX-TURN-HELIX DOMAIN PROTEIN"/>
    <property type="match status" value="1"/>
</dbReference>
<feature type="transmembrane region" description="Helical" evidence="2">
    <location>
        <begin position="94"/>
        <end position="114"/>
    </location>
</feature>
<keyword evidence="2" id="KW-1133">Transmembrane helix</keyword>
<comment type="caution">
    <text evidence="4">The sequence shown here is derived from an EMBL/GenBank/DDBJ whole genome shotgun (WGS) entry which is preliminary data.</text>
</comment>
<dbReference type="InterPro" id="IPR010982">
    <property type="entry name" value="Lambda_DNA-bd_dom_sf"/>
</dbReference>
<dbReference type="Proteomes" id="UP000277570">
    <property type="component" value="Unassembled WGS sequence"/>
</dbReference>
<reference evidence="4 5" key="1">
    <citation type="submission" date="2018-11" db="EMBL/GenBank/DDBJ databases">
        <authorList>
            <consortium name="Pathogen Informatics"/>
        </authorList>
    </citation>
    <scope>NUCLEOTIDE SEQUENCE [LARGE SCALE GENOMIC DNA]</scope>
    <source>
        <strain evidence="4 5">NCTC10913</strain>
    </source>
</reference>
<feature type="transmembrane region" description="Helical" evidence="2">
    <location>
        <begin position="120"/>
        <end position="140"/>
    </location>
</feature>
<dbReference type="CDD" id="cd00093">
    <property type="entry name" value="HTH_XRE"/>
    <property type="match status" value="1"/>
</dbReference>
<feature type="transmembrane region" description="Helical" evidence="2">
    <location>
        <begin position="187"/>
        <end position="205"/>
    </location>
</feature>
<evidence type="ECO:0000313" key="4">
    <source>
        <dbReference type="EMBL" id="VDG72511.1"/>
    </source>
</evidence>
<gene>
    <name evidence="4" type="primary">immR_3</name>
    <name evidence="4" type="ORF">NCTC10913_02834</name>
</gene>
<dbReference type="SUPFAM" id="SSF47413">
    <property type="entry name" value="lambda repressor-like DNA-binding domains"/>
    <property type="match status" value="1"/>
</dbReference>
<dbReference type="Pfam" id="PF01381">
    <property type="entry name" value="HTH_3"/>
    <property type="match status" value="1"/>
</dbReference>
<dbReference type="RefSeq" id="WP_125149027.1">
    <property type="nucleotide sequence ID" value="NZ_UYIN01000015.1"/>
</dbReference>
<accession>A0ABY6SW26</accession>
<name>A0ABY6SW26_9CLOT</name>
<dbReference type="InterPro" id="IPR001387">
    <property type="entry name" value="Cro/C1-type_HTH"/>
</dbReference>
<keyword evidence="2" id="KW-0472">Membrane</keyword>
<sequence>MNFSEQIKKIRVDKGITQQEMANNLGISRQAISNWENDRNLPDIEMIIKIAQVFNLTLDELILGGIDMNNMTEKLIKDGSENNRIKMNLTLVKLGIGLFSLSVIFFLAGVLGPLEMENYFGAFSSTMMFSGLITFFVVGIKNIFDVFHSKKNNRKYKKMNISGGIFMITGISLYAITISTGAFSGTWGILICFLGIICIAITNLTSKK</sequence>
<organism evidence="4 5">
    <name type="scientific">Clostridium carnis</name>
    <dbReference type="NCBI Taxonomy" id="1530"/>
    <lineage>
        <taxon>Bacteria</taxon>
        <taxon>Bacillati</taxon>
        <taxon>Bacillota</taxon>
        <taxon>Clostridia</taxon>
        <taxon>Eubacteriales</taxon>
        <taxon>Clostridiaceae</taxon>
        <taxon>Clostridium</taxon>
    </lineage>
</organism>
<protein>
    <submittedName>
        <fullName evidence="4">Transcriptional regulator</fullName>
    </submittedName>
</protein>
<dbReference type="EMBL" id="UYIN01000015">
    <property type="protein sequence ID" value="VDG72511.1"/>
    <property type="molecule type" value="Genomic_DNA"/>
</dbReference>
<evidence type="ECO:0000259" key="3">
    <source>
        <dbReference type="PROSITE" id="PS50943"/>
    </source>
</evidence>
<dbReference type="PANTHER" id="PTHR46558">
    <property type="entry name" value="TRACRIPTIONAL REGULATORY PROTEIN-RELATED-RELATED"/>
    <property type="match status" value="1"/>
</dbReference>
<feature type="domain" description="HTH cro/C1-type" evidence="3">
    <location>
        <begin position="7"/>
        <end position="61"/>
    </location>
</feature>
<keyword evidence="5" id="KW-1185">Reference proteome</keyword>
<keyword evidence="2" id="KW-0812">Transmembrane</keyword>
<keyword evidence="1" id="KW-0238">DNA-binding</keyword>
<evidence type="ECO:0000256" key="2">
    <source>
        <dbReference type="SAM" id="Phobius"/>
    </source>
</evidence>
<dbReference type="SMART" id="SM00530">
    <property type="entry name" value="HTH_XRE"/>
    <property type="match status" value="1"/>
</dbReference>
<evidence type="ECO:0000256" key="1">
    <source>
        <dbReference type="ARBA" id="ARBA00023125"/>
    </source>
</evidence>
<proteinExistence type="predicted"/>
<dbReference type="PROSITE" id="PS50943">
    <property type="entry name" value="HTH_CROC1"/>
    <property type="match status" value="1"/>
</dbReference>
<dbReference type="Gene3D" id="1.10.260.40">
    <property type="entry name" value="lambda repressor-like DNA-binding domains"/>
    <property type="match status" value="1"/>
</dbReference>
<feature type="transmembrane region" description="Helical" evidence="2">
    <location>
        <begin position="161"/>
        <end position="181"/>
    </location>
</feature>
<evidence type="ECO:0000313" key="5">
    <source>
        <dbReference type="Proteomes" id="UP000277570"/>
    </source>
</evidence>